<evidence type="ECO:0000259" key="5">
    <source>
        <dbReference type="PROSITE" id="PS50042"/>
    </source>
</evidence>
<dbReference type="EMBL" id="EU910853">
    <property type="protein sequence ID" value="ACF98058.1"/>
    <property type="molecule type" value="Genomic_DNA"/>
</dbReference>
<sequence>MGMGITRRTPSNAACLAGLPRAIRARLAPAATLLTLKRGQVLVHTGDKPTGIYALAQGRLDLVARVSGRAPKVLDILRPGQSFGEAFLFLGRRFTHDVLAAVDSIVWYLAGPAVLSEIAVSPECSRHMLQTLSRQLLDAIEERQSHALSGTQRFAQLLLRYAVPSKKGPLRLKFPARKTEMASRIDLSPEHLSRLLRTLSDSGLISVCGSMVEITDPEAMRTIARGRPTRARNRAKSTDQRQVAKRARLSTEPPDTKPARRTP</sequence>
<feature type="domain" description="HTH crp-type" evidence="6">
    <location>
        <begin position="148"/>
        <end position="218"/>
    </location>
</feature>
<dbReference type="Pfam" id="PF00027">
    <property type="entry name" value="cNMP_binding"/>
    <property type="match status" value="1"/>
</dbReference>
<protein>
    <submittedName>
        <fullName evidence="7">Putative transcriptional regulator Crp/Fnr family protein</fullName>
    </submittedName>
</protein>
<keyword evidence="3" id="KW-0804">Transcription</keyword>
<proteinExistence type="predicted"/>
<dbReference type="GO" id="GO:0003700">
    <property type="term" value="F:DNA-binding transcription factor activity"/>
    <property type="evidence" value="ECO:0007669"/>
    <property type="project" value="TreeGrafter"/>
</dbReference>
<dbReference type="AlphaFoldDB" id="B8R8Q2"/>
<feature type="domain" description="Cyclic nucleotide-binding" evidence="5">
    <location>
        <begin position="15"/>
        <end position="135"/>
    </location>
</feature>
<evidence type="ECO:0000256" key="4">
    <source>
        <dbReference type="SAM" id="MobiDB-lite"/>
    </source>
</evidence>
<name>B8R8Q2_9BACT</name>
<dbReference type="InterPro" id="IPR014710">
    <property type="entry name" value="RmlC-like_jellyroll"/>
</dbReference>
<reference evidence="7" key="1">
    <citation type="journal article" date="2009" name="Appl. Environ. Microbiol.">
        <title>Characterization of denitrification gene clusters of soil bacteria via a metagenomic approach.</title>
        <authorList>
            <person name="Demaneche S."/>
            <person name="Philippot L."/>
            <person name="David M.M."/>
            <person name="Navarro E."/>
            <person name="Vogel T.M."/>
            <person name="Simonet P."/>
        </authorList>
    </citation>
    <scope>NUCLEOTIDE SEQUENCE</scope>
</reference>
<evidence type="ECO:0000313" key="7">
    <source>
        <dbReference type="EMBL" id="ACF98058.1"/>
    </source>
</evidence>
<feature type="compositionally biased region" description="Basic and acidic residues" evidence="4">
    <location>
        <begin position="254"/>
        <end position="263"/>
    </location>
</feature>
<accession>B8R8Q2</accession>
<dbReference type="GO" id="GO:0003677">
    <property type="term" value="F:DNA binding"/>
    <property type="evidence" value="ECO:0007669"/>
    <property type="project" value="UniProtKB-KW"/>
</dbReference>
<dbReference type="Pfam" id="PF13545">
    <property type="entry name" value="HTH_Crp_2"/>
    <property type="match status" value="1"/>
</dbReference>
<dbReference type="Gene3D" id="1.10.10.10">
    <property type="entry name" value="Winged helix-like DNA-binding domain superfamily/Winged helix DNA-binding domain"/>
    <property type="match status" value="1"/>
</dbReference>
<dbReference type="PANTHER" id="PTHR24567">
    <property type="entry name" value="CRP FAMILY TRANSCRIPTIONAL REGULATORY PROTEIN"/>
    <property type="match status" value="1"/>
</dbReference>
<dbReference type="GO" id="GO:0005829">
    <property type="term" value="C:cytosol"/>
    <property type="evidence" value="ECO:0007669"/>
    <property type="project" value="TreeGrafter"/>
</dbReference>
<dbReference type="InterPro" id="IPR012318">
    <property type="entry name" value="HTH_CRP"/>
</dbReference>
<dbReference type="InterPro" id="IPR050397">
    <property type="entry name" value="Env_Response_Regulators"/>
</dbReference>
<dbReference type="PROSITE" id="PS50042">
    <property type="entry name" value="CNMP_BINDING_3"/>
    <property type="match status" value="1"/>
</dbReference>
<dbReference type="PROSITE" id="PS51063">
    <property type="entry name" value="HTH_CRP_2"/>
    <property type="match status" value="1"/>
</dbReference>
<dbReference type="InterPro" id="IPR036388">
    <property type="entry name" value="WH-like_DNA-bd_sf"/>
</dbReference>
<dbReference type="PANTHER" id="PTHR24567:SF26">
    <property type="entry name" value="REGULATORY PROTEIN YEIL"/>
    <property type="match status" value="1"/>
</dbReference>
<dbReference type="InterPro" id="IPR018490">
    <property type="entry name" value="cNMP-bd_dom_sf"/>
</dbReference>
<evidence type="ECO:0000259" key="6">
    <source>
        <dbReference type="PROSITE" id="PS51063"/>
    </source>
</evidence>
<organism evidence="7">
    <name type="scientific">uncultured bacterium 888</name>
    <dbReference type="NCBI Taxonomy" id="548896"/>
    <lineage>
        <taxon>Bacteria</taxon>
        <taxon>environmental samples</taxon>
    </lineage>
</organism>
<keyword evidence="1" id="KW-0805">Transcription regulation</keyword>
<keyword evidence="2" id="KW-0238">DNA-binding</keyword>
<dbReference type="Gene3D" id="2.60.120.10">
    <property type="entry name" value="Jelly Rolls"/>
    <property type="match status" value="1"/>
</dbReference>
<dbReference type="InterPro" id="IPR036390">
    <property type="entry name" value="WH_DNA-bd_sf"/>
</dbReference>
<evidence type="ECO:0000256" key="3">
    <source>
        <dbReference type="ARBA" id="ARBA00023163"/>
    </source>
</evidence>
<evidence type="ECO:0000256" key="2">
    <source>
        <dbReference type="ARBA" id="ARBA00023125"/>
    </source>
</evidence>
<feature type="region of interest" description="Disordered" evidence="4">
    <location>
        <begin position="227"/>
        <end position="263"/>
    </location>
</feature>
<dbReference type="CDD" id="cd00038">
    <property type="entry name" value="CAP_ED"/>
    <property type="match status" value="1"/>
</dbReference>
<dbReference type="SUPFAM" id="SSF51206">
    <property type="entry name" value="cAMP-binding domain-like"/>
    <property type="match status" value="1"/>
</dbReference>
<dbReference type="InterPro" id="IPR000595">
    <property type="entry name" value="cNMP-bd_dom"/>
</dbReference>
<dbReference type="SUPFAM" id="SSF46785">
    <property type="entry name" value="Winged helix' DNA-binding domain"/>
    <property type="match status" value="1"/>
</dbReference>
<dbReference type="SMART" id="SM00100">
    <property type="entry name" value="cNMP"/>
    <property type="match status" value="1"/>
</dbReference>
<evidence type="ECO:0000256" key="1">
    <source>
        <dbReference type="ARBA" id="ARBA00023015"/>
    </source>
</evidence>